<dbReference type="InterPro" id="IPR016039">
    <property type="entry name" value="Thiolase-like"/>
</dbReference>
<dbReference type="InterPro" id="IPR020613">
    <property type="entry name" value="Thiolase_CS"/>
</dbReference>
<dbReference type="Pfam" id="PF02803">
    <property type="entry name" value="Thiolase_C"/>
    <property type="match status" value="1"/>
</dbReference>
<evidence type="ECO:0000256" key="3">
    <source>
        <dbReference type="ARBA" id="ARBA00023315"/>
    </source>
</evidence>
<keyword evidence="3 5" id="KW-0012">Acyltransferase</keyword>
<dbReference type="PROSITE" id="PS00737">
    <property type="entry name" value="THIOLASE_2"/>
    <property type="match status" value="1"/>
</dbReference>
<evidence type="ECO:0000259" key="6">
    <source>
        <dbReference type="Pfam" id="PF00108"/>
    </source>
</evidence>
<dbReference type="Gene3D" id="3.40.47.10">
    <property type="match status" value="2"/>
</dbReference>
<gene>
    <name evidence="8" type="ORF">CKY39_28805</name>
</gene>
<feature type="active site" description="Acyl-thioester intermediate" evidence="4">
    <location>
        <position position="92"/>
    </location>
</feature>
<keyword evidence="2 5" id="KW-0808">Transferase</keyword>
<feature type="active site" description="Proton acceptor" evidence="4">
    <location>
        <position position="358"/>
    </location>
</feature>
<dbReference type="SUPFAM" id="SSF53901">
    <property type="entry name" value="Thiolase-like"/>
    <property type="match status" value="2"/>
</dbReference>
<dbReference type="Pfam" id="PF00108">
    <property type="entry name" value="Thiolase_N"/>
    <property type="match status" value="1"/>
</dbReference>
<evidence type="ECO:0000313" key="8">
    <source>
        <dbReference type="EMBL" id="ATA56773.1"/>
    </source>
</evidence>
<dbReference type="PANTHER" id="PTHR43365">
    <property type="entry name" value="BLR7806 PROTEIN"/>
    <property type="match status" value="1"/>
</dbReference>
<proteinExistence type="inferred from homology"/>
<evidence type="ECO:0000259" key="7">
    <source>
        <dbReference type="Pfam" id="PF02803"/>
    </source>
</evidence>
<dbReference type="InterPro" id="IPR002155">
    <property type="entry name" value="Thiolase"/>
</dbReference>
<protein>
    <submittedName>
        <fullName evidence="8">Acetyl-CoA acetyltransferase</fullName>
    </submittedName>
</protein>
<dbReference type="NCBIfam" id="NF006090">
    <property type="entry name" value="PRK08242.1"/>
    <property type="match status" value="1"/>
</dbReference>
<dbReference type="GO" id="GO:0003988">
    <property type="term" value="F:acetyl-CoA C-acyltransferase activity"/>
    <property type="evidence" value="ECO:0007669"/>
    <property type="project" value="UniProtKB-ARBA"/>
</dbReference>
<dbReference type="AlphaFoldDB" id="A0A250DS42"/>
<dbReference type="EMBL" id="CP023284">
    <property type="protein sequence ID" value="ATA56773.1"/>
    <property type="molecule type" value="Genomic_DNA"/>
</dbReference>
<evidence type="ECO:0000256" key="4">
    <source>
        <dbReference type="PIRSR" id="PIRSR000429-1"/>
    </source>
</evidence>
<evidence type="ECO:0000313" key="9">
    <source>
        <dbReference type="Proteomes" id="UP000217154"/>
    </source>
</evidence>
<accession>A0A250DS42</accession>
<sequence>MTDDVFIYDHVRTPRGKGRADGALHPITPVQLATQVLKALRERHALDPAQIEDVGLGVVMPVGEQGADIARVALLSAGYGDSVVGFQLNRFCTSALDTLKMGFGLVASGQADAVIGGGVESMSRVTIGSDGGAVYTDPAVGQRYPYIPNGVAADLMAMLDGVDREAVDAYAVESQRRAAVAQAEGRFDRSLVPVRDRLGRTVLAKDEANRPGTTMADLAKLKPAFAGVAAQGYEAILLQRYPQLSHIAPIHTGGNSSGIVDGACAVLLGNRDYGTRNGLKPRARIVGSASCADEPLLSLGGPMPATERLLARCGLAIGDIDLFEVNEAFSVVPMRYARHFDIDPARINVNGGAIALGHPLGATGAILTGTLLDELERRDAGLGLVTLCAAAGQSTALVIERV</sequence>
<dbReference type="RefSeq" id="WP_095746848.1">
    <property type="nucleotide sequence ID" value="NZ_CP023284.1"/>
</dbReference>
<dbReference type="PANTHER" id="PTHR43365:SF1">
    <property type="entry name" value="ACETYL-COA C-ACYLTRANSFERASE"/>
    <property type="match status" value="1"/>
</dbReference>
<dbReference type="CDD" id="cd00751">
    <property type="entry name" value="thiolase"/>
    <property type="match status" value="1"/>
</dbReference>
<evidence type="ECO:0000256" key="2">
    <source>
        <dbReference type="ARBA" id="ARBA00022679"/>
    </source>
</evidence>
<dbReference type="Proteomes" id="UP000217154">
    <property type="component" value="Chromosome"/>
</dbReference>
<feature type="domain" description="Thiolase C-terminal" evidence="7">
    <location>
        <begin position="279"/>
        <end position="401"/>
    </location>
</feature>
<feature type="domain" description="Thiolase N-terminal" evidence="6">
    <location>
        <begin position="5"/>
        <end position="226"/>
    </location>
</feature>
<dbReference type="PIRSF" id="PIRSF000429">
    <property type="entry name" value="Ac-CoA_Ac_transf"/>
    <property type="match status" value="1"/>
</dbReference>
<evidence type="ECO:0000256" key="5">
    <source>
        <dbReference type="RuleBase" id="RU003557"/>
    </source>
</evidence>
<dbReference type="KEGG" id="vbo:CKY39_28805"/>
<feature type="active site" description="Proton acceptor" evidence="4">
    <location>
        <position position="388"/>
    </location>
</feature>
<organism evidence="8 9">
    <name type="scientific">Variovorax boronicumulans</name>
    <dbReference type="NCBI Taxonomy" id="436515"/>
    <lineage>
        <taxon>Bacteria</taxon>
        <taxon>Pseudomonadati</taxon>
        <taxon>Pseudomonadota</taxon>
        <taxon>Betaproteobacteria</taxon>
        <taxon>Burkholderiales</taxon>
        <taxon>Comamonadaceae</taxon>
        <taxon>Variovorax</taxon>
    </lineage>
</organism>
<dbReference type="InterPro" id="IPR020617">
    <property type="entry name" value="Thiolase_C"/>
</dbReference>
<evidence type="ECO:0000256" key="1">
    <source>
        <dbReference type="ARBA" id="ARBA00010982"/>
    </source>
</evidence>
<dbReference type="InterPro" id="IPR020616">
    <property type="entry name" value="Thiolase_N"/>
</dbReference>
<comment type="similarity">
    <text evidence="1 5">Belongs to the thiolase-like superfamily. Thiolase family.</text>
</comment>
<name>A0A250DS42_9BURK</name>
<reference evidence="8 9" key="1">
    <citation type="submission" date="2017-09" db="EMBL/GenBank/DDBJ databases">
        <title>The diverse metabolic capabilities of V. boronicumulans make it an excellent choice for continued studies on novel biodegradation.</title>
        <authorList>
            <person name="Sun S."/>
        </authorList>
    </citation>
    <scope>NUCLEOTIDE SEQUENCE [LARGE SCALE GENOMIC DNA]</scope>
    <source>
        <strain evidence="8 9">J1</strain>
    </source>
</reference>
<dbReference type="NCBIfam" id="TIGR01930">
    <property type="entry name" value="AcCoA-C-Actrans"/>
    <property type="match status" value="1"/>
</dbReference>